<name>A0AAW0IY04_QUESU</name>
<dbReference type="EMBL" id="PKMF04000797">
    <property type="protein sequence ID" value="KAK7819127.1"/>
    <property type="molecule type" value="Genomic_DNA"/>
</dbReference>
<dbReference type="Proteomes" id="UP000237347">
    <property type="component" value="Unassembled WGS sequence"/>
</dbReference>
<sequence length="379" mass="43484">MAPNLKHINLNGFESITKLPNLCAPNLENLDLSYCKNLVECHESIGFLDKLQILRLSSCKKLQNLPSHLTWKSLYTLDISSCSSLDFLFFKEWRLTWTNLAIRFHGLYTYCYKNVVDLEDIIYKVPTPKILCIYTGKSRPWCEYYTVLKSYTFLDLSNVQDLDLSNVGNLIELDFLMKSYYFLVLERLYLNEINIITILESIIKFTRLETLAIKCCKYLREILRLPRSTRRVHILNSHSLHPQSLDRLFSLVFDYSGLEDLNLFDRNRVKVEFACDSYRGISHILRSGIHAKCICPFVRDLSTDTLPPTSIPAFPICSISNTVTPSPHLLNSCLELSHSNSMETTYNDFDSPLEGSHDDGCDLSLSLCTSPMGGNYPPP</sequence>
<organism evidence="1 2">
    <name type="scientific">Quercus suber</name>
    <name type="common">Cork oak</name>
    <dbReference type="NCBI Taxonomy" id="58331"/>
    <lineage>
        <taxon>Eukaryota</taxon>
        <taxon>Viridiplantae</taxon>
        <taxon>Streptophyta</taxon>
        <taxon>Embryophyta</taxon>
        <taxon>Tracheophyta</taxon>
        <taxon>Spermatophyta</taxon>
        <taxon>Magnoliopsida</taxon>
        <taxon>eudicotyledons</taxon>
        <taxon>Gunneridae</taxon>
        <taxon>Pentapetalae</taxon>
        <taxon>rosids</taxon>
        <taxon>fabids</taxon>
        <taxon>Fagales</taxon>
        <taxon>Fagaceae</taxon>
        <taxon>Quercus</taxon>
    </lineage>
</organism>
<dbReference type="AlphaFoldDB" id="A0AAW0IY04"/>
<dbReference type="PANTHER" id="PTHR45752:SF195">
    <property type="entry name" value="LEUCINE-RICH REPEAT (LRR) FAMILY PROTEIN-RELATED"/>
    <property type="match status" value="1"/>
</dbReference>
<proteinExistence type="predicted"/>
<evidence type="ECO:0000313" key="2">
    <source>
        <dbReference type="Proteomes" id="UP000237347"/>
    </source>
</evidence>
<accession>A0AAW0IY04</accession>
<dbReference type="Gene3D" id="3.80.10.10">
    <property type="entry name" value="Ribonuclease Inhibitor"/>
    <property type="match status" value="1"/>
</dbReference>
<dbReference type="PANTHER" id="PTHR45752">
    <property type="entry name" value="LEUCINE-RICH REPEAT-CONTAINING"/>
    <property type="match status" value="1"/>
</dbReference>
<gene>
    <name evidence="1" type="primary">RPP5_7</name>
    <name evidence="1" type="ORF">CFP56_040665</name>
</gene>
<evidence type="ECO:0000313" key="1">
    <source>
        <dbReference type="EMBL" id="KAK7819127.1"/>
    </source>
</evidence>
<dbReference type="InterPro" id="IPR050715">
    <property type="entry name" value="LRR-SigEffector_domain"/>
</dbReference>
<dbReference type="InterPro" id="IPR032675">
    <property type="entry name" value="LRR_dom_sf"/>
</dbReference>
<dbReference type="SUPFAM" id="SSF52058">
    <property type="entry name" value="L domain-like"/>
    <property type="match status" value="1"/>
</dbReference>
<protein>
    <submittedName>
        <fullName evidence="1">Disease resistance protein rpp5</fullName>
    </submittedName>
</protein>
<keyword evidence="2" id="KW-1185">Reference proteome</keyword>
<comment type="caution">
    <text evidence="1">The sequence shown here is derived from an EMBL/GenBank/DDBJ whole genome shotgun (WGS) entry which is preliminary data.</text>
</comment>
<reference evidence="1 2" key="1">
    <citation type="journal article" date="2018" name="Sci. Data">
        <title>The draft genome sequence of cork oak.</title>
        <authorList>
            <person name="Ramos A.M."/>
            <person name="Usie A."/>
            <person name="Barbosa P."/>
            <person name="Barros P.M."/>
            <person name="Capote T."/>
            <person name="Chaves I."/>
            <person name="Simoes F."/>
            <person name="Abreu I."/>
            <person name="Carrasquinho I."/>
            <person name="Faro C."/>
            <person name="Guimaraes J.B."/>
            <person name="Mendonca D."/>
            <person name="Nobrega F."/>
            <person name="Rodrigues L."/>
            <person name="Saibo N.J.M."/>
            <person name="Varela M.C."/>
            <person name="Egas C."/>
            <person name="Matos J."/>
            <person name="Miguel C.M."/>
            <person name="Oliveira M.M."/>
            <person name="Ricardo C.P."/>
            <person name="Goncalves S."/>
        </authorList>
    </citation>
    <scope>NUCLEOTIDE SEQUENCE [LARGE SCALE GENOMIC DNA]</scope>
    <source>
        <strain evidence="2">cv. HL8</strain>
    </source>
</reference>